<dbReference type="OrthoDB" id="9796142at2"/>
<reference evidence="8 9" key="1">
    <citation type="submission" date="2016-05" db="EMBL/GenBank/DDBJ databases">
        <title>Paenibacillus oryzae. sp. nov., isolated from the rice root.</title>
        <authorList>
            <person name="Zhang J."/>
            <person name="Zhang X."/>
        </authorList>
    </citation>
    <scope>NUCLEOTIDE SEQUENCE [LARGE SCALE GENOMIC DNA]</scope>
    <source>
        <strain evidence="8 9">1DrF-4</strain>
    </source>
</reference>
<feature type="transmembrane region" description="Helical" evidence="6">
    <location>
        <begin position="224"/>
        <end position="244"/>
    </location>
</feature>
<feature type="transmembrane region" description="Helical" evidence="6">
    <location>
        <begin position="46"/>
        <end position="65"/>
    </location>
</feature>
<keyword evidence="9" id="KW-1185">Reference proteome</keyword>
<accession>A0A1A5YL51</accession>
<protein>
    <recommendedName>
        <fullName evidence="7">Type II secretion system protein GspF domain-containing protein</fullName>
    </recommendedName>
</protein>
<dbReference type="PANTHER" id="PTHR35007">
    <property type="entry name" value="INTEGRAL MEMBRANE PROTEIN-RELATED"/>
    <property type="match status" value="1"/>
</dbReference>
<evidence type="ECO:0000259" key="7">
    <source>
        <dbReference type="Pfam" id="PF00482"/>
    </source>
</evidence>
<feature type="domain" description="Type II secretion system protein GspF" evidence="7">
    <location>
        <begin position="107"/>
        <end position="236"/>
    </location>
</feature>
<evidence type="ECO:0000256" key="5">
    <source>
        <dbReference type="ARBA" id="ARBA00023136"/>
    </source>
</evidence>
<feature type="transmembrane region" description="Helical" evidence="6">
    <location>
        <begin position="71"/>
        <end position="89"/>
    </location>
</feature>
<dbReference type="RefSeq" id="WP_068681993.1">
    <property type="nucleotide sequence ID" value="NZ_LYPA01000047.1"/>
</dbReference>
<keyword evidence="4 6" id="KW-1133">Transmembrane helix</keyword>
<evidence type="ECO:0000256" key="4">
    <source>
        <dbReference type="ARBA" id="ARBA00022989"/>
    </source>
</evidence>
<organism evidence="8 9">
    <name type="scientific">Paenibacillus oryzae</name>
    <dbReference type="NCBI Taxonomy" id="1844972"/>
    <lineage>
        <taxon>Bacteria</taxon>
        <taxon>Bacillati</taxon>
        <taxon>Bacillota</taxon>
        <taxon>Bacilli</taxon>
        <taxon>Bacillales</taxon>
        <taxon>Paenibacillaceae</taxon>
        <taxon>Paenibacillus</taxon>
    </lineage>
</organism>
<evidence type="ECO:0000313" key="8">
    <source>
        <dbReference type="EMBL" id="OBR66346.1"/>
    </source>
</evidence>
<evidence type="ECO:0000256" key="1">
    <source>
        <dbReference type="ARBA" id="ARBA00004651"/>
    </source>
</evidence>
<sequence length="278" mass="30814">MSKAEQGVLAKWAYWCGWERVWSGTKAASRISAVNYGVYTLSVRELLLFALIGCGGIFGGTYIFYHSVWVAGLAGLLGLAAPRYGRALLLDRRKKQLKLQFKEALFSLTSSLAAGRSIENAFRSSLEDLHMLFGDSKSDIIAEFTVICRRLDNGEPLEAALRHFAERAHSEEITQFVDVIGACKRSGGDLVEVMRRTATVIGEKLTVESDIMVLIAQKKLESRIMMAVPFVFMGFLSFAAPDYMTPLYSGIGYVLLTVTLGLLLCCYWAMGKLMTFDI</sequence>
<dbReference type="AlphaFoldDB" id="A0A1A5YL51"/>
<proteinExistence type="predicted"/>
<dbReference type="Proteomes" id="UP000092024">
    <property type="component" value="Unassembled WGS sequence"/>
</dbReference>
<comment type="caution">
    <text evidence="8">The sequence shown here is derived from an EMBL/GenBank/DDBJ whole genome shotgun (WGS) entry which is preliminary data.</text>
</comment>
<evidence type="ECO:0000256" key="3">
    <source>
        <dbReference type="ARBA" id="ARBA00022692"/>
    </source>
</evidence>
<evidence type="ECO:0000256" key="6">
    <source>
        <dbReference type="SAM" id="Phobius"/>
    </source>
</evidence>
<feature type="transmembrane region" description="Helical" evidence="6">
    <location>
        <begin position="250"/>
        <end position="270"/>
    </location>
</feature>
<comment type="subcellular location">
    <subcellularLocation>
        <location evidence="1">Cell membrane</location>
        <topology evidence="1">Multi-pass membrane protein</topology>
    </subcellularLocation>
</comment>
<evidence type="ECO:0000313" key="9">
    <source>
        <dbReference type="Proteomes" id="UP000092024"/>
    </source>
</evidence>
<dbReference type="EMBL" id="LYPA01000047">
    <property type="protein sequence ID" value="OBR66346.1"/>
    <property type="molecule type" value="Genomic_DNA"/>
</dbReference>
<evidence type="ECO:0000256" key="2">
    <source>
        <dbReference type="ARBA" id="ARBA00022475"/>
    </source>
</evidence>
<name>A0A1A5YL51_9BACL</name>
<keyword evidence="5 6" id="KW-0472">Membrane</keyword>
<keyword evidence="2" id="KW-1003">Cell membrane</keyword>
<dbReference type="PANTHER" id="PTHR35007:SF1">
    <property type="entry name" value="PILUS ASSEMBLY PROTEIN"/>
    <property type="match status" value="1"/>
</dbReference>
<dbReference type="InterPro" id="IPR018076">
    <property type="entry name" value="T2SS_GspF_dom"/>
</dbReference>
<dbReference type="GO" id="GO:0005886">
    <property type="term" value="C:plasma membrane"/>
    <property type="evidence" value="ECO:0007669"/>
    <property type="project" value="UniProtKB-SubCell"/>
</dbReference>
<gene>
    <name evidence="8" type="ORF">A7K91_24305</name>
</gene>
<dbReference type="STRING" id="1844972.A7K91_24305"/>
<keyword evidence="3 6" id="KW-0812">Transmembrane</keyword>
<dbReference type="Pfam" id="PF00482">
    <property type="entry name" value="T2SSF"/>
    <property type="match status" value="1"/>
</dbReference>